<feature type="region of interest" description="Disordered" evidence="4">
    <location>
        <begin position="1064"/>
        <end position="1126"/>
    </location>
</feature>
<dbReference type="Proteomes" id="UP001151760">
    <property type="component" value="Unassembled WGS sequence"/>
</dbReference>
<evidence type="ECO:0000256" key="3">
    <source>
        <dbReference type="SAM" id="Coils"/>
    </source>
</evidence>
<gene>
    <name evidence="6" type="ORF">Tco_1020027</name>
</gene>
<feature type="compositionally biased region" description="Low complexity" evidence="4">
    <location>
        <begin position="1171"/>
        <end position="1180"/>
    </location>
</feature>
<dbReference type="SMART" id="SM00343">
    <property type="entry name" value="ZnF_C2HC"/>
    <property type="match status" value="1"/>
</dbReference>
<feature type="coiled-coil region" evidence="3">
    <location>
        <begin position="1191"/>
        <end position="1239"/>
    </location>
</feature>
<keyword evidence="2" id="KW-0479">Metal-binding</keyword>
<reference evidence="6" key="2">
    <citation type="submission" date="2022-01" db="EMBL/GenBank/DDBJ databases">
        <authorList>
            <person name="Yamashiro T."/>
            <person name="Shiraishi A."/>
            <person name="Satake H."/>
            <person name="Nakayama K."/>
        </authorList>
    </citation>
    <scope>NUCLEOTIDE SEQUENCE</scope>
</reference>
<feature type="region of interest" description="Disordered" evidence="4">
    <location>
        <begin position="1408"/>
        <end position="1431"/>
    </location>
</feature>
<keyword evidence="7" id="KW-1185">Reference proteome</keyword>
<dbReference type="InterPro" id="IPR043502">
    <property type="entry name" value="DNA/RNA_pol_sf"/>
</dbReference>
<feature type="compositionally biased region" description="Polar residues" evidence="4">
    <location>
        <begin position="1415"/>
        <end position="1431"/>
    </location>
</feature>
<keyword evidence="2" id="KW-0863">Zinc-finger</keyword>
<accession>A0ABQ5G0Q5</accession>
<feature type="domain" description="CCHC-type" evidence="5">
    <location>
        <begin position="390"/>
        <end position="404"/>
    </location>
</feature>
<keyword evidence="3" id="KW-0175">Coiled coil</keyword>
<dbReference type="Pfam" id="PF14223">
    <property type="entry name" value="Retrotran_gag_2"/>
    <property type="match status" value="1"/>
</dbReference>
<dbReference type="InterPro" id="IPR036875">
    <property type="entry name" value="Znf_CCHC_sf"/>
</dbReference>
<keyword evidence="1" id="KW-0378">Hydrolase</keyword>
<dbReference type="PANTHER" id="PTHR11439">
    <property type="entry name" value="GAG-POL-RELATED RETROTRANSPOSON"/>
    <property type="match status" value="1"/>
</dbReference>
<reference evidence="6" key="1">
    <citation type="journal article" date="2022" name="Int. J. Mol. Sci.">
        <title>Draft Genome of Tanacetum Coccineum: Genomic Comparison of Closely Related Tanacetum-Family Plants.</title>
        <authorList>
            <person name="Yamashiro T."/>
            <person name="Shiraishi A."/>
            <person name="Nakayama K."/>
            <person name="Satake H."/>
        </authorList>
    </citation>
    <scope>NUCLEOTIDE SEQUENCE</scope>
</reference>
<evidence type="ECO:0000313" key="7">
    <source>
        <dbReference type="Proteomes" id="UP001151760"/>
    </source>
</evidence>
<evidence type="ECO:0000313" key="6">
    <source>
        <dbReference type="EMBL" id="GJT68547.1"/>
    </source>
</evidence>
<dbReference type="InterPro" id="IPR001878">
    <property type="entry name" value="Znf_CCHC"/>
</dbReference>
<keyword evidence="1" id="KW-0064">Aspartyl protease</keyword>
<dbReference type="PROSITE" id="PS50158">
    <property type="entry name" value="ZF_CCHC"/>
    <property type="match status" value="1"/>
</dbReference>
<feature type="region of interest" description="Disordered" evidence="4">
    <location>
        <begin position="1149"/>
        <end position="1183"/>
    </location>
</feature>
<feature type="compositionally biased region" description="Basic residues" evidence="4">
    <location>
        <begin position="1102"/>
        <end position="1111"/>
    </location>
</feature>
<keyword evidence="2" id="KW-0862">Zinc</keyword>
<dbReference type="SUPFAM" id="SSF57756">
    <property type="entry name" value="Retrovirus zinc finger-like domains"/>
    <property type="match status" value="1"/>
</dbReference>
<comment type="caution">
    <text evidence="6">The sequence shown here is derived from an EMBL/GenBank/DDBJ whole genome shotgun (WGS) entry which is preliminary data.</text>
</comment>
<dbReference type="EMBL" id="BQNB010017909">
    <property type="protein sequence ID" value="GJT68547.1"/>
    <property type="molecule type" value="Genomic_DNA"/>
</dbReference>
<name>A0ABQ5G0Q5_9ASTR</name>
<feature type="region of interest" description="Disordered" evidence="4">
    <location>
        <begin position="291"/>
        <end position="315"/>
    </location>
</feature>
<evidence type="ECO:0000256" key="2">
    <source>
        <dbReference type="PROSITE-ProRule" id="PRU00047"/>
    </source>
</evidence>
<feature type="compositionally biased region" description="Polar residues" evidence="4">
    <location>
        <begin position="1154"/>
        <end position="1170"/>
    </location>
</feature>
<dbReference type="SUPFAM" id="SSF56672">
    <property type="entry name" value="DNA/RNA polymerases"/>
    <property type="match status" value="1"/>
</dbReference>
<sequence length="1431" mass="160587">MIDCLSIVETDKVIHTVETDILKLVVEIKSFDMNSDEFDKETGSSDGLQPKQADLSCIHALNKLHLHEIRVVPKDMDQDSAHMVAASKVPMLKPGEFDLWRMRIEQYIQMIDYALWEVIENGNTAPKTTVVEGVEKVIPPTTAEEKAQKRLEVKARSTLMMGIPNEHQLKFNSIKDAKLLMEAVEKRFGGNAATKKTQRNLLKQQYENFTAPSSEMLDQTFDRLQKLVSQLELLGETISQEDVNQKLLRSLSSEWNTHAVVWRNKAELETMSMDDLYNNLKVYEPEVKGMSSSSSSTQNMAFVSSSNNNSGSSNEVVNTAQTVNTAYEVSTASTQVNTANSSNVDNLSDAVIYAFLASQPNRLEDSKNTGRRLTVNSNENIGFDKSKVECYNCHKKGHFARECRAPRNQDYKNKESTKRTVHVKISTSTTLVSCDGLGGYEWSDQAEEGPTNYVLMAYSSLSSDSEVSNDSTCSKSCLETVEVLKSQYEQLLKRFEKSELMVVAYKTGEITIGELRKKLEIVQKEKDGIQFNVNKFENASKSLNKIIKRNFMPPKPDLSFTGLEEFISEPVVIKPIVENSEAKTSEAKPKAVRKNNGAPIIEDWVSDIEEENVSQTKIEKKTAKPSFVKIDFVKAKQINKTDRKTAKQRVNTFNDKNVNAARSKAVVNAVRPKAVVNDVKGNNVNAVKASACNPQVDLQDQRVIDSGCSRHMTGNMSYLTDYKEIDGGYVAFGGNPKRGKITGKCTIKTGNLDFENVDVEKKVKEDPRKESECNDQEKDDNDMQELLIDLKMPALEGYTYEEPKKLIHALKDPSWIEAMQEELLQFKLQEVWTLVELPNGKRAIGTKWLHQEEGINYDEVLTPVARIEAIRLFLAYVSFKDFVVYQMDVKSAFLYGNIEEEVYVCQPPGFEDPDFPDKSNKLKKHCMDFIKLLEVGDILMVQVYVDDIIFGSTKKELCIAFEKLMHDKFQMSSMGELTFFLGLQVKQKKDGIFISQDKYVEPDIFVCSVACARYQVNPKVSHLHIVKRIFRYIKGQPKLGLWYPKDSPFDFIAYTDSDYARESLDRKSTTGDQAEIGKGSANPTDPHHTPTFIQPSTSQPQRKQKPRKPKRKDTEIPQSSGPTEHVADKAVYKEMDNSLIRATTIASSLEAEQDSSNINKTRSKATLNEPSSLGTSSGSGPRCQETMEDTIAQTSLKLNELMELCTNLQQRVLDLETTKTTQATKIASLKRRVKKLKRRNKSRTHGLRRLYRVSSLRRVESSEDEGLGEEDASKQGWIADIDANEDIYLVNVQTDEDMFGVNDLDSDEVIVESVDVVNTTEETRSVVEEVTAVAIPVSVATTTTTITAITDVEITLAQALAELKSAQPKADKVVIQEPEQGTTTPTLTTTTVATTTTTVSTRHRAKGLVIHEQEQAPTPTVSSQQPSQVKV</sequence>
<evidence type="ECO:0000256" key="4">
    <source>
        <dbReference type="SAM" id="MobiDB-lite"/>
    </source>
</evidence>
<organism evidence="6 7">
    <name type="scientific">Tanacetum coccineum</name>
    <dbReference type="NCBI Taxonomy" id="301880"/>
    <lineage>
        <taxon>Eukaryota</taxon>
        <taxon>Viridiplantae</taxon>
        <taxon>Streptophyta</taxon>
        <taxon>Embryophyta</taxon>
        <taxon>Tracheophyta</taxon>
        <taxon>Spermatophyta</taxon>
        <taxon>Magnoliopsida</taxon>
        <taxon>eudicotyledons</taxon>
        <taxon>Gunneridae</taxon>
        <taxon>Pentapetalae</taxon>
        <taxon>asterids</taxon>
        <taxon>campanulids</taxon>
        <taxon>Asterales</taxon>
        <taxon>Asteraceae</taxon>
        <taxon>Asteroideae</taxon>
        <taxon>Anthemideae</taxon>
        <taxon>Anthemidinae</taxon>
        <taxon>Tanacetum</taxon>
    </lineage>
</organism>
<dbReference type="PANTHER" id="PTHR11439:SF495">
    <property type="entry name" value="REVERSE TRANSCRIPTASE, RNA-DEPENDENT DNA POLYMERASE-RELATED"/>
    <property type="match status" value="1"/>
</dbReference>
<keyword evidence="1" id="KW-0645">Protease</keyword>
<proteinExistence type="predicted"/>
<feature type="compositionally biased region" description="Low complexity" evidence="4">
    <location>
        <begin position="303"/>
        <end position="315"/>
    </location>
</feature>
<protein>
    <submittedName>
        <fullName evidence="6">Retrovirus-related pol polyprotein from transposon TNT 1-94</fullName>
    </submittedName>
</protein>
<dbReference type="InterPro" id="IPR013103">
    <property type="entry name" value="RVT_2"/>
</dbReference>
<dbReference type="Gene3D" id="4.10.60.10">
    <property type="entry name" value="Zinc finger, CCHC-type"/>
    <property type="match status" value="1"/>
</dbReference>
<dbReference type="Pfam" id="PF22936">
    <property type="entry name" value="Pol_BBD"/>
    <property type="match status" value="1"/>
</dbReference>
<dbReference type="Pfam" id="PF07727">
    <property type="entry name" value="RVT_2"/>
    <property type="match status" value="2"/>
</dbReference>
<dbReference type="InterPro" id="IPR054722">
    <property type="entry name" value="PolX-like_BBD"/>
</dbReference>
<evidence type="ECO:0000256" key="1">
    <source>
        <dbReference type="ARBA" id="ARBA00022750"/>
    </source>
</evidence>
<evidence type="ECO:0000259" key="5">
    <source>
        <dbReference type="PROSITE" id="PS50158"/>
    </source>
</evidence>